<dbReference type="InterPro" id="IPR012259">
    <property type="entry name" value="DHFR"/>
</dbReference>
<accession>A0A5C5WA33</accession>
<dbReference type="Pfam" id="PF00186">
    <property type="entry name" value="DHFR_1"/>
    <property type="match status" value="1"/>
</dbReference>
<dbReference type="PRINTS" id="PR00070">
    <property type="entry name" value="DHFR"/>
</dbReference>
<dbReference type="GO" id="GO:0070401">
    <property type="term" value="F:NADP+ binding"/>
    <property type="evidence" value="ECO:0007669"/>
    <property type="project" value="UniProtKB-ARBA"/>
</dbReference>
<comment type="function">
    <text evidence="7">Key enzyme in folate metabolism. Catalyzes an essential reaction for de novo glycine and purine synthesis, and for DNA precursor synthesis.</text>
</comment>
<dbReference type="InterPro" id="IPR024072">
    <property type="entry name" value="DHFR-like_dom_sf"/>
</dbReference>
<evidence type="ECO:0000256" key="7">
    <source>
        <dbReference type="ARBA" id="ARBA00025067"/>
    </source>
</evidence>
<dbReference type="PROSITE" id="PS51330">
    <property type="entry name" value="DHFR_2"/>
    <property type="match status" value="1"/>
</dbReference>
<dbReference type="GO" id="GO:0004146">
    <property type="term" value="F:dihydrofolate reductase activity"/>
    <property type="evidence" value="ECO:0007669"/>
    <property type="project" value="UniProtKB-EC"/>
</dbReference>
<sequence>MSGPTTPPGNVRPHDANLARDGKPRPRLEIVVAASVNGVIGREGDLPWRLPADLAQFKRLTMGHALIMGRKTYASIGRPLPGRTSIVLSRSQDYNPGHAGVFVTQELHDAVRIASAIEDVSHERVFVIGGGQIYRLALPLVDRVHLTRVETTVAGDATFPTLDPAAWQLTAAQRHEADEKNECAFTFETWERVAQPDGSAE</sequence>
<dbReference type="UniPathway" id="UPA00077">
    <property type="reaction ID" value="UER00158"/>
</dbReference>
<name>A0A5C5WA33_9BACT</name>
<evidence type="ECO:0000259" key="10">
    <source>
        <dbReference type="PROSITE" id="PS51330"/>
    </source>
</evidence>
<dbReference type="AlphaFoldDB" id="A0A5C5WA33"/>
<dbReference type="InterPro" id="IPR017925">
    <property type="entry name" value="DHFR_CS"/>
</dbReference>
<reference evidence="11 12" key="1">
    <citation type="submission" date="2019-02" db="EMBL/GenBank/DDBJ databases">
        <title>Deep-cultivation of Planctomycetes and their phenomic and genomic characterization uncovers novel biology.</title>
        <authorList>
            <person name="Wiegand S."/>
            <person name="Jogler M."/>
            <person name="Boedeker C."/>
            <person name="Pinto D."/>
            <person name="Vollmers J."/>
            <person name="Rivas-Marin E."/>
            <person name="Kohn T."/>
            <person name="Peeters S.H."/>
            <person name="Heuer A."/>
            <person name="Rast P."/>
            <person name="Oberbeckmann S."/>
            <person name="Bunk B."/>
            <person name="Jeske O."/>
            <person name="Meyerdierks A."/>
            <person name="Storesund J.E."/>
            <person name="Kallscheuer N."/>
            <person name="Luecker S."/>
            <person name="Lage O.M."/>
            <person name="Pohl T."/>
            <person name="Merkel B.J."/>
            <person name="Hornburger P."/>
            <person name="Mueller R.-W."/>
            <person name="Bruemmer F."/>
            <person name="Labrenz M."/>
            <person name="Spormann A.M."/>
            <person name="Op Den Camp H."/>
            <person name="Overmann J."/>
            <person name="Amann R."/>
            <person name="Jetten M.S.M."/>
            <person name="Mascher T."/>
            <person name="Medema M.H."/>
            <person name="Devos D.P."/>
            <person name="Kaster A.-K."/>
            <person name="Ovreas L."/>
            <person name="Rohde M."/>
            <person name="Galperin M.Y."/>
            <person name="Jogler C."/>
        </authorList>
    </citation>
    <scope>NUCLEOTIDE SEQUENCE [LARGE SCALE GENOMIC DNA]</scope>
    <source>
        <strain evidence="11 12">Pla111</strain>
    </source>
</reference>
<dbReference type="Proteomes" id="UP000318995">
    <property type="component" value="Unassembled WGS sequence"/>
</dbReference>
<dbReference type="GO" id="GO:0046655">
    <property type="term" value="P:folic acid metabolic process"/>
    <property type="evidence" value="ECO:0007669"/>
    <property type="project" value="TreeGrafter"/>
</dbReference>
<evidence type="ECO:0000256" key="1">
    <source>
        <dbReference type="ARBA" id="ARBA00004903"/>
    </source>
</evidence>
<dbReference type="Gene3D" id="3.40.430.10">
    <property type="entry name" value="Dihydrofolate Reductase, subunit A"/>
    <property type="match status" value="1"/>
</dbReference>
<dbReference type="SUPFAM" id="SSF53597">
    <property type="entry name" value="Dihydrofolate reductase-like"/>
    <property type="match status" value="1"/>
</dbReference>
<dbReference type="InterPro" id="IPR001796">
    <property type="entry name" value="DHFR_dom"/>
</dbReference>
<protein>
    <recommendedName>
        <fullName evidence="3">dihydrofolate reductase</fullName>
        <ecNumber evidence="3">1.5.1.3</ecNumber>
    </recommendedName>
</protein>
<proteinExistence type="inferred from homology"/>
<evidence type="ECO:0000256" key="2">
    <source>
        <dbReference type="ARBA" id="ARBA00009539"/>
    </source>
</evidence>
<keyword evidence="4" id="KW-0554">One-carbon metabolism</keyword>
<dbReference type="GO" id="GO:0046452">
    <property type="term" value="P:dihydrofolate metabolic process"/>
    <property type="evidence" value="ECO:0007669"/>
    <property type="project" value="TreeGrafter"/>
</dbReference>
<keyword evidence="5" id="KW-0521">NADP</keyword>
<evidence type="ECO:0000256" key="5">
    <source>
        <dbReference type="ARBA" id="ARBA00022857"/>
    </source>
</evidence>
<dbReference type="CDD" id="cd00209">
    <property type="entry name" value="DHFR"/>
    <property type="match status" value="1"/>
</dbReference>
<feature type="domain" description="DHFR" evidence="10">
    <location>
        <begin position="27"/>
        <end position="192"/>
    </location>
</feature>
<comment type="pathway">
    <text evidence="1">Cofactor biosynthesis; tetrahydrofolate biosynthesis; 5,6,7,8-tetrahydrofolate from 7,8-dihydrofolate: step 1/1.</text>
</comment>
<feature type="region of interest" description="Disordered" evidence="9">
    <location>
        <begin position="1"/>
        <end position="23"/>
    </location>
</feature>
<keyword evidence="6 11" id="KW-0560">Oxidoreductase</keyword>
<dbReference type="PANTHER" id="PTHR48069:SF3">
    <property type="entry name" value="DIHYDROFOLATE REDUCTASE"/>
    <property type="match status" value="1"/>
</dbReference>
<evidence type="ECO:0000256" key="4">
    <source>
        <dbReference type="ARBA" id="ARBA00022563"/>
    </source>
</evidence>
<comment type="similarity">
    <text evidence="2 8">Belongs to the dihydrofolate reductase family.</text>
</comment>
<keyword evidence="12" id="KW-1185">Reference proteome</keyword>
<evidence type="ECO:0000256" key="3">
    <source>
        <dbReference type="ARBA" id="ARBA00012856"/>
    </source>
</evidence>
<evidence type="ECO:0000256" key="8">
    <source>
        <dbReference type="RuleBase" id="RU004474"/>
    </source>
</evidence>
<gene>
    <name evidence="11" type="primary">dfrA</name>
    <name evidence="11" type="ORF">Pla111_15780</name>
</gene>
<evidence type="ECO:0000313" key="12">
    <source>
        <dbReference type="Proteomes" id="UP000318995"/>
    </source>
</evidence>
<evidence type="ECO:0000256" key="6">
    <source>
        <dbReference type="ARBA" id="ARBA00023002"/>
    </source>
</evidence>
<dbReference type="PANTHER" id="PTHR48069">
    <property type="entry name" value="DIHYDROFOLATE REDUCTASE"/>
    <property type="match status" value="1"/>
</dbReference>
<comment type="caution">
    <text evidence="11">The sequence shown here is derived from an EMBL/GenBank/DDBJ whole genome shotgun (WGS) entry which is preliminary data.</text>
</comment>
<evidence type="ECO:0000256" key="9">
    <source>
        <dbReference type="SAM" id="MobiDB-lite"/>
    </source>
</evidence>
<dbReference type="EMBL" id="SJPH01000003">
    <property type="protein sequence ID" value="TWT46482.1"/>
    <property type="molecule type" value="Genomic_DNA"/>
</dbReference>
<dbReference type="EC" id="1.5.1.3" evidence="3"/>
<dbReference type="FunFam" id="3.40.430.10:FF:000001">
    <property type="entry name" value="Dihydrofolate reductase"/>
    <property type="match status" value="1"/>
</dbReference>
<feature type="compositionally biased region" description="Basic and acidic residues" evidence="9">
    <location>
        <begin position="12"/>
        <end position="23"/>
    </location>
</feature>
<dbReference type="PROSITE" id="PS00075">
    <property type="entry name" value="DHFR_1"/>
    <property type="match status" value="1"/>
</dbReference>
<organism evidence="11 12">
    <name type="scientific">Botrimarina hoheduenensis</name>
    <dbReference type="NCBI Taxonomy" id="2528000"/>
    <lineage>
        <taxon>Bacteria</taxon>
        <taxon>Pseudomonadati</taxon>
        <taxon>Planctomycetota</taxon>
        <taxon>Planctomycetia</taxon>
        <taxon>Pirellulales</taxon>
        <taxon>Lacipirellulaceae</taxon>
        <taxon>Botrimarina</taxon>
    </lineage>
</organism>
<dbReference type="GO" id="GO:0006730">
    <property type="term" value="P:one-carbon metabolic process"/>
    <property type="evidence" value="ECO:0007669"/>
    <property type="project" value="UniProtKB-KW"/>
</dbReference>
<dbReference type="PIRSF" id="PIRSF000194">
    <property type="entry name" value="DHFR"/>
    <property type="match status" value="1"/>
</dbReference>
<dbReference type="GO" id="GO:0046654">
    <property type="term" value="P:tetrahydrofolate biosynthetic process"/>
    <property type="evidence" value="ECO:0007669"/>
    <property type="project" value="UniProtKB-UniPathway"/>
</dbReference>
<evidence type="ECO:0000313" key="11">
    <source>
        <dbReference type="EMBL" id="TWT46482.1"/>
    </source>
</evidence>